<dbReference type="CDD" id="cd06170">
    <property type="entry name" value="LuxR_C_like"/>
    <property type="match status" value="1"/>
</dbReference>
<dbReference type="InterPro" id="IPR011990">
    <property type="entry name" value="TPR-like_helical_dom_sf"/>
</dbReference>
<dbReference type="InterPro" id="IPR041664">
    <property type="entry name" value="AAA_16"/>
</dbReference>
<dbReference type="GO" id="GO:0004016">
    <property type="term" value="F:adenylate cyclase activity"/>
    <property type="evidence" value="ECO:0007669"/>
    <property type="project" value="TreeGrafter"/>
</dbReference>
<evidence type="ECO:0000256" key="1">
    <source>
        <dbReference type="ARBA" id="ARBA00022741"/>
    </source>
</evidence>
<dbReference type="OrthoDB" id="5476461at2"/>
<dbReference type="SUPFAM" id="SSF48452">
    <property type="entry name" value="TPR-like"/>
    <property type="match status" value="1"/>
</dbReference>
<dbReference type="GO" id="GO:0005737">
    <property type="term" value="C:cytoplasm"/>
    <property type="evidence" value="ECO:0007669"/>
    <property type="project" value="TreeGrafter"/>
</dbReference>
<reference evidence="5" key="1">
    <citation type="submission" date="2017-04" db="EMBL/GenBank/DDBJ databases">
        <authorList>
            <person name="Varghese N."/>
            <person name="Submissions S."/>
        </authorList>
    </citation>
    <scope>NUCLEOTIDE SEQUENCE [LARGE SCALE GENOMIC DNA]</scope>
    <source>
        <strain evidence="5">VKM Ac-2121</strain>
    </source>
</reference>
<keyword evidence="2" id="KW-0067">ATP-binding</keyword>
<name>A0A1X7PES1_9MICO</name>
<evidence type="ECO:0000313" key="4">
    <source>
        <dbReference type="EMBL" id="SMH49829.1"/>
    </source>
</evidence>
<evidence type="ECO:0000313" key="5">
    <source>
        <dbReference type="Proteomes" id="UP000193711"/>
    </source>
</evidence>
<gene>
    <name evidence="4" type="ORF">SAMN06295885_3416</name>
</gene>
<dbReference type="Pfam" id="PF13191">
    <property type="entry name" value="AAA_16"/>
    <property type="match status" value="1"/>
</dbReference>
<dbReference type="Gene3D" id="1.10.10.10">
    <property type="entry name" value="Winged helix-like DNA-binding domain superfamily/Winged helix DNA-binding domain"/>
    <property type="match status" value="1"/>
</dbReference>
<dbReference type="Proteomes" id="UP000193711">
    <property type="component" value="Unassembled WGS sequence"/>
</dbReference>
<dbReference type="Gene3D" id="1.25.40.10">
    <property type="entry name" value="Tetratricopeptide repeat domain"/>
    <property type="match status" value="1"/>
</dbReference>
<accession>A0A1X7PES1</accession>
<dbReference type="PRINTS" id="PR00038">
    <property type="entry name" value="HTHLUXR"/>
</dbReference>
<protein>
    <submittedName>
        <fullName evidence="4">Regulatory protein, luxR family</fullName>
    </submittedName>
</protein>
<dbReference type="STRING" id="1891671.SAMN06295885_3416"/>
<feature type="domain" description="HTH luxR-type" evidence="3">
    <location>
        <begin position="895"/>
        <end position="960"/>
    </location>
</feature>
<dbReference type="GO" id="GO:0005524">
    <property type="term" value="F:ATP binding"/>
    <property type="evidence" value="ECO:0007669"/>
    <property type="project" value="UniProtKB-KW"/>
</dbReference>
<dbReference type="PANTHER" id="PTHR16305:SF35">
    <property type="entry name" value="TRANSCRIPTIONAL ACTIVATOR DOMAIN"/>
    <property type="match status" value="1"/>
</dbReference>
<dbReference type="InterPro" id="IPR027417">
    <property type="entry name" value="P-loop_NTPase"/>
</dbReference>
<dbReference type="AlphaFoldDB" id="A0A1X7PES1"/>
<dbReference type="SUPFAM" id="SSF52540">
    <property type="entry name" value="P-loop containing nucleoside triphosphate hydrolases"/>
    <property type="match status" value="1"/>
</dbReference>
<dbReference type="PROSITE" id="PS50043">
    <property type="entry name" value="HTH_LUXR_2"/>
    <property type="match status" value="1"/>
</dbReference>
<proteinExistence type="predicted"/>
<evidence type="ECO:0000256" key="2">
    <source>
        <dbReference type="ARBA" id="ARBA00022840"/>
    </source>
</evidence>
<sequence>MMPMPLPLAPTTLVGRDDDLAALQRAYERMLVDGTHTVVVGGEAGIGKSRLVAEFVQRLPPEALVLRGQCVDLDQDAPPYAPITAPLRDLARVVGSDELAALAGPSVEGLRILLPELPASGEPAAAAPPVLEAVTVALEAASRLRPIVLVVEDLHWVDPATIGVLRFLVRVATAGRILVVLTFRSDQLRRGDPLRAWLPELERSDRVQRRELSRLDRRGVEAMVASLRGTTVAPRDLALVVERTEGVPFFVEEFARAEAATVPDCYPESLHDVLLARYDGLSEPTQRILRTLSAGGTCVEHDLITAVHGDADGVETAAREAIAGGVLLVEGSSYSFRHALVRDAIHDELLPGERVRAHTCYAEALGARGPAAASEISYHWMAAHDSERAFAASLTAMAHARASFAHALAARMGERALELWEQAPAEARGRDRADLLGSTAHHFRDAGESERAIALVDEALASDGLEASRRATLLRDKASYLANLGQVGSVVLLREALALLGGGEPSVLRARILGELAARLMLEADLDEAVAVADAAAAEAEAVGSRGRRSVATNIRGMALVELGRVEEGLAELELAGELAGDDDSARLRYWLNLSDALSLVGRFREAVAAAEEGAEHARQHGVARTLGAMLMANTADALASVGEWRRAEELLDRALELDAPLGFAAHLQRRKLWAVLWRGDPQEAAALLARWRQPLSRQLRTERHSLVGLAKVAGAIALENGDVGAAWAEVRDAMGPEHRPLPSADLLLLVVVARIVATARREAVPLVDRDGRPVDAEARLRAILATAAGWPTAPALVAVIEAELGGASGIGDDPDAWAAAALANEVPTALVHLLPYSRLRLAEALAAAGRREEAEREARAACAVAESAGLGLLVDAVDRFERRLGHGEAAPGTAPLGTEPLTDRERQVLELVAQGLGNRAIAQELFISVKTASVHVSNILRKLGAATRTEAAYLARRSAGS</sequence>
<dbReference type="SUPFAM" id="SSF46894">
    <property type="entry name" value="C-terminal effector domain of the bipartite response regulators"/>
    <property type="match status" value="1"/>
</dbReference>
<dbReference type="PANTHER" id="PTHR16305">
    <property type="entry name" value="TESTICULAR SOLUBLE ADENYLYL CYCLASE"/>
    <property type="match status" value="1"/>
</dbReference>
<dbReference type="SMART" id="SM00421">
    <property type="entry name" value="HTH_LUXR"/>
    <property type="match status" value="1"/>
</dbReference>
<dbReference type="Pfam" id="PF00196">
    <property type="entry name" value="GerE"/>
    <property type="match status" value="1"/>
</dbReference>
<dbReference type="InterPro" id="IPR036388">
    <property type="entry name" value="WH-like_DNA-bd_sf"/>
</dbReference>
<evidence type="ECO:0000259" key="3">
    <source>
        <dbReference type="PROSITE" id="PS50043"/>
    </source>
</evidence>
<dbReference type="InterPro" id="IPR000792">
    <property type="entry name" value="Tscrpt_reg_LuxR_C"/>
</dbReference>
<dbReference type="EMBL" id="FXBM01000003">
    <property type="protein sequence ID" value="SMH49829.1"/>
    <property type="molecule type" value="Genomic_DNA"/>
</dbReference>
<dbReference type="GO" id="GO:0006355">
    <property type="term" value="P:regulation of DNA-templated transcription"/>
    <property type="evidence" value="ECO:0007669"/>
    <property type="project" value="InterPro"/>
</dbReference>
<keyword evidence="1" id="KW-0547">Nucleotide-binding</keyword>
<dbReference type="InterPro" id="IPR016032">
    <property type="entry name" value="Sig_transdc_resp-reg_C-effctor"/>
</dbReference>
<dbReference type="GO" id="GO:0003677">
    <property type="term" value="F:DNA binding"/>
    <property type="evidence" value="ECO:0007669"/>
    <property type="project" value="InterPro"/>
</dbReference>
<organism evidence="4 5">
    <name type="scientific">Rathayibacter oskolensis</name>
    <dbReference type="NCBI Taxonomy" id="1891671"/>
    <lineage>
        <taxon>Bacteria</taxon>
        <taxon>Bacillati</taxon>
        <taxon>Actinomycetota</taxon>
        <taxon>Actinomycetes</taxon>
        <taxon>Micrococcales</taxon>
        <taxon>Microbacteriaceae</taxon>
        <taxon>Rathayibacter</taxon>
    </lineage>
</organism>
<keyword evidence="5" id="KW-1185">Reference proteome</keyword>